<name>A0AAV2RUX9_MEGNR</name>
<proteinExistence type="predicted"/>
<sequence length="130" mass="15151">MTTFMIWVQYLIVMGNYLNSFTERVGSGGSKRKVEEVEREDGDEIDFNSLLHTPKRRRINSTSKYIYQTLFEEGKGSDVTVVALGTEWHLHKVYLCQSPYFSSMFSENWIEANKERINIEILDENITIDA</sequence>
<dbReference type="EMBL" id="CAXKWB010034900">
    <property type="protein sequence ID" value="CAL4145490.1"/>
    <property type="molecule type" value="Genomic_DNA"/>
</dbReference>
<evidence type="ECO:0000256" key="1">
    <source>
        <dbReference type="ARBA" id="ARBA00022473"/>
    </source>
</evidence>
<dbReference type="PROSITE" id="PS50097">
    <property type="entry name" value="BTB"/>
    <property type="match status" value="1"/>
</dbReference>
<dbReference type="Gene3D" id="3.30.710.10">
    <property type="entry name" value="Potassium Channel Kv1.1, Chain A"/>
    <property type="match status" value="1"/>
</dbReference>
<reference evidence="3 4" key="1">
    <citation type="submission" date="2024-05" db="EMBL/GenBank/DDBJ databases">
        <authorList>
            <person name="Wallberg A."/>
        </authorList>
    </citation>
    <scope>NUCLEOTIDE SEQUENCE [LARGE SCALE GENOMIC DNA]</scope>
</reference>
<dbReference type="AlphaFoldDB" id="A0AAV2RUX9"/>
<organism evidence="3 4">
    <name type="scientific">Meganyctiphanes norvegica</name>
    <name type="common">Northern krill</name>
    <name type="synonym">Thysanopoda norvegica</name>
    <dbReference type="NCBI Taxonomy" id="48144"/>
    <lineage>
        <taxon>Eukaryota</taxon>
        <taxon>Metazoa</taxon>
        <taxon>Ecdysozoa</taxon>
        <taxon>Arthropoda</taxon>
        <taxon>Crustacea</taxon>
        <taxon>Multicrustacea</taxon>
        <taxon>Malacostraca</taxon>
        <taxon>Eumalacostraca</taxon>
        <taxon>Eucarida</taxon>
        <taxon>Euphausiacea</taxon>
        <taxon>Euphausiidae</taxon>
        <taxon>Meganyctiphanes</taxon>
    </lineage>
</organism>
<keyword evidence="1" id="KW-0217">Developmental protein</keyword>
<keyword evidence="4" id="KW-1185">Reference proteome</keyword>
<evidence type="ECO:0000259" key="2">
    <source>
        <dbReference type="PROSITE" id="PS50097"/>
    </source>
</evidence>
<accession>A0AAV2RUX9</accession>
<dbReference type="PANTHER" id="PTHR23231">
    <property type="entry name" value="GERM CELL-LESS PROTEIN"/>
    <property type="match status" value="1"/>
</dbReference>
<dbReference type="InterPro" id="IPR000210">
    <property type="entry name" value="BTB/POZ_dom"/>
</dbReference>
<dbReference type="GO" id="GO:0007281">
    <property type="term" value="P:germ cell development"/>
    <property type="evidence" value="ECO:0007669"/>
    <property type="project" value="InterPro"/>
</dbReference>
<feature type="domain" description="BTB" evidence="2">
    <location>
        <begin position="77"/>
        <end position="130"/>
    </location>
</feature>
<dbReference type="InterPro" id="IPR043380">
    <property type="entry name" value="Gcl-like"/>
</dbReference>
<dbReference type="PANTHER" id="PTHR23231:SF17">
    <property type="entry name" value="BTB DOMAIN-CONTAINING PROTEIN"/>
    <property type="match status" value="1"/>
</dbReference>
<gene>
    <name evidence="3" type="ORF">MNOR_LOCUS29724</name>
</gene>
<dbReference type="Pfam" id="PF00651">
    <property type="entry name" value="BTB"/>
    <property type="match status" value="1"/>
</dbReference>
<feature type="non-terminal residue" evidence="3">
    <location>
        <position position="130"/>
    </location>
</feature>
<comment type="caution">
    <text evidence="3">The sequence shown here is derived from an EMBL/GenBank/DDBJ whole genome shotgun (WGS) entry which is preliminary data.</text>
</comment>
<dbReference type="Proteomes" id="UP001497623">
    <property type="component" value="Unassembled WGS sequence"/>
</dbReference>
<dbReference type="SUPFAM" id="SSF54695">
    <property type="entry name" value="POZ domain"/>
    <property type="match status" value="1"/>
</dbReference>
<dbReference type="InterPro" id="IPR011333">
    <property type="entry name" value="SKP1/BTB/POZ_sf"/>
</dbReference>
<protein>
    <recommendedName>
        <fullName evidence="2">BTB domain-containing protein</fullName>
    </recommendedName>
</protein>
<evidence type="ECO:0000313" key="4">
    <source>
        <dbReference type="Proteomes" id="UP001497623"/>
    </source>
</evidence>
<evidence type="ECO:0000313" key="3">
    <source>
        <dbReference type="EMBL" id="CAL4145490.1"/>
    </source>
</evidence>